<dbReference type="SUPFAM" id="SSF143120">
    <property type="entry name" value="YefM-like"/>
    <property type="match status" value="1"/>
</dbReference>
<comment type="function">
    <text evidence="2">Antitoxin component of a type II toxin-antitoxin (TA) system.</text>
</comment>
<dbReference type="RefSeq" id="WP_175550791.1">
    <property type="nucleotide sequence ID" value="NZ_FQVF01000016.1"/>
</dbReference>
<gene>
    <name evidence="3" type="ORF">SAMN02745753_03310</name>
</gene>
<dbReference type="InterPro" id="IPR006442">
    <property type="entry name" value="Antitoxin_Phd/YefM"/>
</dbReference>
<reference evidence="4" key="1">
    <citation type="submission" date="2016-11" db="EMBL/GenBank/DDBJ databases">
        <authorList>
            <person name="Varghese N."/>
            <person name="Submissions S."/>
        </authorList>
    </citation>
    <scope>NUCLEOTIDE SEQUENCE [LARGE SCALE GENOMIC DNA]</scope>
    <source>
        <strain evidence="4">DSM 16579</strain>
    </source>
</reference>
<accession>A0A1M5HAP0</accession>
<sequence>MDAISFTAAKANLADIMDKVCNDHAPAIIMSLEDYNAMQEIAS</sequence>
<dbReference type="InterPro" id="IPR036165">
    <property type="entry name" value="YefM-like_sf"/>
</dbReference>
<keyword evidence="4" id="KW-1185">Reference proteome</keyword>
<dbReference type="STRING" id="1122206.SAMN02745753_03310"/>
<organism evidence="3 4">
    <name type="scientific">Marinomonas polaris DSM 16579</name>
    <dbReference type="NCBI Taxonomy" id="1122206"/>
    <lineage>
        <taxon>Bacteria</taxon>
        <taxon>Pseudomonadati</taxon>
        <taxon>Pseudomonadota</taxon>
        <taxon>Gammaproteobacteria</taxon>
        <taxon>Oceanospirillales</taxon>
        <taxon>Oceanospirillaceae</taxon>
        <taxon>Marinomonas</taxon>
    </lineage>
</organism>
<protein>
    <recommendedName>
        <fullName evidence="2">Antitoxin</fullName>
    </recommendedName>
</protein>
<name>A0A1M5HAP0_9GAMM</name>
<evidence type="ECO:0000313" key="4">
    <source>
        <dbReference type="Proteomes" id="UP000184517"/>
    </source>
</evidence>
<dbReference type="Proteomes" id="UP000184517">
    <property type="component" value="Unassembled WGS sequence"/>
</dbReference>
<evidence type="ECO:0000256" key="2">
    <source>
        <dbReference type="RuleBase" id="RU362080"/>
    </source>
</evidence>
<comment type="similarity">
    <text evidence="1 2">Belongs to the phD/YefM antitoxin family.</text>
</comment>
<dbReference type="EMBL" id="FQVF01000016">
    <property type="protein sequence ID" value="SHG12822.1"/>
    <property type="molecule type" value="Genomic_DNA"/>
</dbReference>
<evidence type="ECO:0000256" key="1">
    <source>
        <dbReference type="ARBA" id="ARBA00009981"/>
    </source>
</evidence>
<dbReference type="Gene3D" id="3.40.1620.10">
    <property type="entry name" value="YefM-like domain"/>
    <property type="match status" value="1"/>
</dbReference>
<dbReference type="Pfam" id="PF02604">
    <property type="entry name" value="PhdYeFM_antitox"/>
    <property type="match status" value="1"/>
</dbReference>
<proteinExistence type="inferred from homology"/>
<evidence type="ECO:0000313" key="3">
    <source>
        <dbReference type="EMBL" id="SHG12822.1"/>
    </source>
</evidence>
<dbReference type="AlphaFoldDB" id="A0A1M5HAP0"/>